<dbReference type="Gene3D" id="3.90.25.10">
    <property type="entry name" value="UDP-galactose 4-epimerase, domain 1"/>
    <property type="match status" value="1"/>
</dbReference>
<dbReference type="PANTHER" id="PTHR43162">
    <property type="match status" value="1"/>
</dbReference>
<gene>
    <name evidence="2" type="ORF">GCM10023323_76780</name>
</gene>
<dbReference type="Gene3D" id="3.40.50.720">
    <property type="entry name" value="NAD(P)-binding Rossmann-like Domain"/>
    <property type="match status" value="1"/>
</dbReference>
<protein>
    <submittedName>
        <fullName evidence="2">NAD(P)H-binding protein</fullName>
    </submittedName>
</protein>
<proteinExistence type="predicted"/>
<organism evidence="2 3">
    <name type="scientific">Streptomyces thinghirensis</name>
    <dbReference type="NCBI Taxonomy" id="551547"/>
    <lineage>
        <taxon>Bacteria</taxon>
        <taxon>Bacillati</taxon>
        <taxon>Actinomycetota</taxon>
        <taxon>Actinomycetes</taxon>
        <taxon>Kitasatosporales</taxon>
        <taxon>Streptomycetaceae</taxon>
        <taxon>Streptomyces</taxon>
    </lineage>
</organism>
<dbReference type="Proteomes" id="UP001499878">
    <property type="component" value="Unassembled WGS sequence"/>
</dbReference>
<comment type="caution">
    <text evidence="2">The sequence shown here is derived from an EMBL/GenBank/DDBJ whole genome shotgun (WGS) entry which is preliminary data.</text>
</comment>
<dbReference type="InterPro" id="IPR051604">
    <property type="entry name" value="Ergot_Alk_Oxidoreductase"/>
</dbReference>
<evidence type="ECO:0000259" key="1">
    <source>
        <dbReference type="Pfam" id="PF13460"/>
    </source>
</evidence>
<keyword evidence="3" id="KW-1185">Reference proteome</keyword>
<dbReference type="EMBL" id="BAABJR010000038">
    <property type="protein sequence ID" value="GAA5217940.1"/>
    <property type="molecule type" value="Genomic_DNA"/>
</dbReference>
<dbReference type="InterPro" id="IPR036291">
    <property type="entry name" value="NAD(P)-bd_dom_sf"/>
</dbReference>
<evidence type="ECO:0000313" key="2">
    <source>
        <dbReference type="EMBL" id="GAA5217940.1"/>
    </source>
</evidence>
<name>A0ABP9THK7_9ACTN</name>
<reference evidence="3" key="1">
    <citation type="journal article" date="2019" name="Int. J. Syst. Evol. Microbiol.">
        <title>The Global Catalogue of Microorganisms (GCM) 10K type strain sequencing project: providing services to taxonomists for standard genome sequencing and annotation.</title>
        <authorList>
            <consortium name="The Broad Institute Genomics Platform"/>
            <consortium name="The Broad Institute Genome Sequencing Center for Infectious Disease"/>
            <person name="Wu L."/>
            <person name="Ma J."/>
        </authorList>
    </citation>
    <scope>NUCLEOTIDE SEQUENCE [LARGE SCALE GENOMIC DNA]</scope>
    <source>
        <strain evidence="3">JCM 18306</strain>
    </source>
</reference>
<dbReference type="Pfam" id="PF13460">
    <property type="entry name" value="NAD_binding_10"/>
    <property type="match status" value="1"/>
</dbReference>
<sequence>MSQQNTVLVTAPTGNVGPHAVAQLLEAGATVRALVLKDDPNVGRLPEGTEIFHGDLTEPDTLDAALDGVDGVFLMWPFFTTDVSTAPAVIEKIAARPRRVAFVSSVGVHIGLERVDNNCHAYIEELLEPTDVDWTFLRTTGFQANALGFAEQIRASGVVRFPYGAAVRTSVHEADLAAVGVTALLTGAHARQKYLVTGAEELSQREQARIIGEVVGRAVDWEDVEHDAARAAMVASGWPPAYADGALDYFATITEKPELGSTVVQDVTGRPARTFRSWAQEHADAFR</sequence>
<dbReference type="PANTHER" id="PTHR43162:SF1">
    <property type="entry name" value="PRESTALK A DIFFERENTIATION PROTEIN A"/>
    <property type="match status" value="1"/>
</dbReference>
<dbReference type="InterPro" id="IPR016040">
    <property type="entry name" value="NAD(P)-bd_dom"/>
</dbReference>
<accession>A0ABP9THK7</accession>
<evidence type="ECO:0000313" key="3">
    <source>
        <dbReference type="Proteomes" id="UP001499878"/>
    </source>
</evidence>
<feature type="domain" description="NAD(P)-binding" evidence="1">
    <location>
        <begin position="13"/>
        <end position="184"/>
    </location>
</feature>
<dbReference type="RefSeq" id="WP_345638846.1">
    <property type="nucleotide sequence ID" value="NZ_BAABJR010000038.1"/>
</dbReference>
<dbReference type="SUPFAM" id="SSF51735">
    <property type="entry name" value="NAD(P)-binding Rossmann-fold domains"/>
    <property type="match status" value="1"/>
</dbReference>